<comment type="similarity">
    <text evidence="1">Belongs to the VapB family.</text>
</comment>
<evidence type="ECO:0000313" key="4">
    <source>
        <dbReference type="EMBL" id="CAA6822262.1"/>
    </source>
</evidence>
<feature type="domain" description="SpoVT-AbrB" evidence="3">
    <location>
        <begin position="6"/>
        <end position="46"/>
    </location>
</feature>
<accession>A0A6S6TMX3</accession>
<dbReference type="NCBIfam" id="NF040493">
    <property type="entry name" value="TA_anti_VapB"/>
    <property type="match status" value="1"/>
</dbReference>
<dbReference type="InterPro" id="IPR007159">
    <property type="entry name" value="SpoVT-AbrB_dom"/>
</dbReference>
<evidence type="ECO:0000256" key="1">
    <source>
        <dbReference type="ARBA" id="ARBA00007924"/>
    </source>
</evidence>
<dbReference type="InterPro" id="IPR047976">
    <property type="entry name" value="Anti_VapB2-like"/>
</dbReference>
<dbReference type="PANTHER" id="PTHR37550">
    <property type="entry name" value="ANTITOXIN VAPB1"/>
    <property type="match status" value="1"/>
</dbReference>
<dbReference type="GO" id="GO:0003677">
    <property type="term" value="F:DNA binding"/>
    <property type="evidence" value="ECO:0007669"/>
    <property type="project" value="UniProtKB-UniRule"/>
</dbReference>
<sequence length="79" mass="9042">MQPTLTRVFTSGNSQAIRLPKQFQMDTKEVFIRRSGNDLIISPHPDSWDGFMQGCEGFSEDFSIDRDALPEDSARWGFE</sequence>
<dbReference type="SUPFAM" id="SSF89447">
    <property type="entry name" value="AbrB/MazE/MraZ-like"/>
    <property type="match status" value="1"/>
</dbReference>
<dbReference type="InterPro" id="IPR051734">
    <property type="entry name" value="VapB_TA_antitoxins"/>
</dbReference>
<dbReference type="PROSITE" id="PS51740">
    <property type="entry name" value="SPOVT_ABRB"/>
    <property type="match status" value="1"/>
</dbReference>
<dbReference type="InterPro" id="IPR037914">
    <property type="entry name" value="SpoVT-AbrB_sf"/>
</dbReference>
<dbReference type="Gene3D" id="2.10.260.10">
    <property type="match status" value="1"/>
</dbReference>
<gene>
    <name evidence="4" type="ORF">HELGO_WM40643</name>
</gene>
<evidence type="ECO:0000259" key="3">
    <source>
        <dbReference type="PROSITE" id="PS51740"/>
    </source>
</evidence>
<dbReference type="Pfam" id="PF04014">
    <property type="entry name" value="MazE_antitoxin"/>
    <property type="match status" value="1"/>
</dbReference>
<protein>
    <recommendedName>
        <fullName evidence="3">SpoVT-AbrB domain-containing protein</fullName>
    </recommendedName>
</protein>
<evidence type="ECO:0000256" key="2">
    <source>
        <dbReference type="PROSITE-ProRule" id="PRU01076"/>
    </source>
</evidence>
<reference evidence="4" key="1">
    <citation type="submission" date="2020-01" db="EMBL/GenBank/DDBJ databases">
        <authorList>
            <person name="Meier V. D."/>
            <person name="Meier V D."/>
        </authorList>
    </citation>
    <scope>NUCLEOTIDE SEQUENCE</scope>
    <source>
        <strain evidence="4">HLG_WM_MAG_09</strain>
    </source>
</reference>
<organism evidence="4">
    <name type="scientific">uncultured Thiotrichaceae bacterium</name>
    <dbReference type="NCBI Taxonomy" id="298394"/>
    <lineage>
        <taxon>Bacteria</taxon>
        <taxon>Pseudomonadati</taxon>
        <taxon>Pseudomonadota</taxon>
        <taxon>Gammaproteobacteria</taxon>
        <taxon>Thiotrichales</taxon>
        <taxon>Thiotrichaceae</taxon>
        <taxon>environmental samples</taxon>
    </lineage>
</organism>
<proteinExistence type="inferred from homology"/>
<dbReference type="PANTHER" id="PTHR37550:SF3">
    <property type="entry name" value="ANTITOXIN VAPB1"/>
    <property type="match status" value="1"/>
</dbReference>
<name>A0A6S6TMX3_9GAMM</name>
<dbReference type="EMBL" id="CACVAT010000366">
    <property type="protein sequence ID" value="CAA6822262.1"/>
    <property type="molecule type" value="Genomic_DNA"/>
</dbReference>
<keyword evidence="2" id="KW-0238">DNA-binding</keyword>
<dbReference type="AlphaFoldDB" id="A0A6S6TMX3"/>